<proteinExistence type="inferred from homology"/>
<dbReference type="RefSeq" id="WP_163703877.1">
    <property type="nucleotide sequence ID" value="NZ_BLKU01000005.1"/>
</dbReference>
<dbReference type="EMBL" id="BLKU01000005">
    <property type="protein sequence ID" value="GFG65472.1"/>
    <property type="molecule type" value="Genomic_DNA"/>
</dbReference>
<dbReference type="InterPro" id="IPR036188">
    <property type="entry name" value="FAD/NAD-bd_sf"/>
</dbReference>
<comment type="similarity">
    <text evidence="2">Belongs to the GMC oxidoreductase family.</text>
</comment>
<dbReference type="PANTHER" id="PTHR11552">
    <property type="entry name" value="GLUCOSE-METHANOL-CHOLINE GMC OXIDOREDUCTASE"/>
    <property type="match status" value="1"/>
</dbReference>
<gene>
    <name evidence="7" type="ORF">MKUB_29620</name>
</gene>
<dbReference type="SUPFAM" id="SSF51905">
    <property type="entry name" value="FAD/NAD(P)-binding domain"/>
    <property type="match status" value="1"/>
</dbReference>
<evidence type="ECO:0000256" key="1">
    <source>
        <dbReference type="ARBA" id="ARBA00001974"/>
    </source>
</evidence>
<dbReference type="Gene3D" id="3.50.50.60">
    <property type="entry name" value="FAD/NAD(P)-binding domain"/>
    <property type="match status" value="1"/>
</dbReference>
<dbReference type="InterPro" id="IPR012132">
    <property type="entry name" value="GMC_OxRdtase"/>
</dbReference>
<dbReference type="PANTHER" id="PTHR11552:SF147">
    <property type="entry name" value="CHOLINE DEHYDROGENASE, MITOCHONDRIAL"/>
    <property type="match status" value="1"/>
</dbReference>
<feature type="region of interest" description="Disordered" evidence="5">
    <location>
        <begin position="367"/>
        <end position="394"/>
    </location>
</feature>
<feature type="domain" description="Glucose-methanol-choline oxidoreductase N-terminal" evidence="6">
    <location>
        <begin position="252"/>
        <end position="266"/>
    </location>
</feature>
<dbReference type="SUPFAM" id="SSF54373">
    <property type="entry name" value="FAD-linked reductases, C-terminal domain"/>
    <property type="match status" value="1"/>
</dbReference>
<evidence type="ECO:0000259" key="6">
    <source>
        <dbReference type="PROSITE" id="PS00624"/>
    </source>
</evidence>
<keyword evidence="8" id="KW-1185">Reference proteome</keyword>
<evidence type="ECO:0000313" key="8">
    <source>
        <dbReference type="Proteomes" id="UP000465306"/>
    </source>
</evidence>
<evidence type="ECO:0000256" key="5">
    <source>
        <dbReference type="SAM" id="MobiDB-lite"/>
    </source>
</evidence>
<evidence type="ECO:0000256" key="2">
    <source>
        <dbReference type="ARBA" id="ARBA00010790"/>
    </source>
</evidence>
<name>A0ABQ1BP45_9MYCO</name>
<evidence type="ECO:0000256" key="4">
    <source>
        <dbReference type="ARBA" id="ARBA00022827"/>
    </source>
</evidence>
<dbReference type="Proteomes" id="UP000465306">
    <property type="component" value="Unassembled WGS sequence"/>
</dbReference>
<comment type="cofactor">
    <cofactor evidence="1">
        <name>FAD</name>
        <dbReference type="ChEBI" id="CHEBI:57692"/>
    </cofactor>
</comment>
<protein>
    <recommendedName>
        <fullName evidence="6">Glucose-methanol-choline oxidoreductase N-terminal domain-containing protein</fullName>
    </recommendedName>
</protein>
<dbReference type="InterPro" id="IPR000172">
    <property type="entry name" value="GMC_OxRdtase_N"/>
</dbReference>
<keyword evidence="3" id="KW-0285">Flavoprotein</keyword>
<dbReference type="PROSITE" id="PS00624">
    <property type="entry name" value="GMC_OXRED_2"/>
    <property type="match status" value="1"/>
</dbReference>
<keyword evidence="4" id="KW-0274">FAD</keyword>
<reference evidence="7 8" key="1">
    <citation type="journal article" date="2019" name="Emerg. Microbes Infect.">
        <title>Comprehensive subspecies identification of 175 nontuberculous mycobacteria species based on 7547 genomic profiles.</title>
        <authorList>
            <person name="Matsumoto Y."/>
            <person name="Kinjo T."/>
            <person name="Motooka D."/>
            <person name="Nabeya D."/>
            <person name="Jung N."/>
            <person name="Uechi K."/>
            <person name="Horii T."/>
            <person name="Iida T."/>
            <person name="Fujita J."/>
            <person name="Nakamura S."/>
        </authorList>
    </citation>
    <scope>NUCLEOTIDE SEQUENCE [LARGE SCALE GENOMIC DNA]</scope>
    <source>
        <strain evidence="7 8">JCM 13573</strain>
    </source>
</reference>
<sequence length="394" mass="40770">MVEADFYDVIVVGGGTAGCVLARRLTEDEGIKVLLIEAGSATPPTESAQPPLWPTLVRGPADGGGVTAVQAATGNAVHLSRGHVIGGSSVINAMMFARGHCDSYADWPDGWRFDDLLPYFKRSESVPHGDPALRGKSGPLRVSPVSPANDVLVAAMRGALDCGYRRADDLSGGCETGFGAPDATIFEGRRQSAADAYLRPAMNRPNLDVITDAIAHRLLIRKGRCTGVEYSTAGNPSTIVSSAAAEIVVSAGAIGTPKLLMLSGIGPKSHLRDVGIDVVVDLPGVGSNLQDHPLAGLVLAAAQPIPAPRNNRGEMMGVIRTNGSAAAPDLQILFVDTAAVTGLDLPNSFLIGAAAMQPFSRGSVRLDGMEADSGRRPRAAIGRGLPVSGEHSHG</sequence>
<comment type="caution">
    <text evidence="7">The sequence shown here is derived from an EMBL/GenBank/DDBJ whole genome shotgun (WGS) entry which is preliminary data.</text>
</comment>
<evidence type="ECO:0000313" key="7">
    <source>
        <dbReference type="EMBL" id="GFG65472.1"/>
    </source>
</evidence>
<dbReference type="Gene3D" id="3.30.560.10">
    <property type="entry name" value="Glucose Oxidase, domain 3"/>
    <property type="match status" value="1"/>
</dbReference>
<dbReference type="Pfam" id="PF00732">
    <property type="entry name" value="GMC_oxred_N"/>
    <property type="match status" value="1"/>
</dbReference>
<accession>A0ABQ1BP45</accession>
<organism evidence="7 8">
    <name type="scientific">Mycobacterium kubicae</name>
    <dbReference type="NCBI Taxonomy" id="120959"/>
    <lineage>
        <taxon>Bacteria</taxon>
        <taxon>Bacillati</taxon>
        <taxon>Actinomycetota</taxon>
        <taxon>Actinomycetes</taxon>
        <taxon>Mycobacteriales</taxon>
        <taxon>Mycobacteriaceae</taxon>
        <taxon>Mycobacterium</taxon>
        <taxon>Mycobacterium simiae complex</taxon>
    </lineage>
</organism>
<evidence type="ECO:0000256" key="3">
    <source>
        <dbReference type="ARBA" id="ARBA00022630"/>
    </source>
</evidence>